<dbReference type="InterPro" id="IPR000836">
    <property type="entry name" value="PRTase_dom"/>
</dbReference>
<dbReference type="PANTHER" id="PTHR47505:SF1">
    <property type="entry name" value="DNA UTILIZATION PROTEIN YHGH"/>
    <property type="match status" value="1"/>
</dbReference>
<dbReference type="EMBL" id="JBHUCP010000003">
    <property type="protein sequence ID" value="MFD1528571.1"/>
    <property type="molecule type" value="Genomic_DNA"/>
</dbReference>
<evidence type="ECO:0000256" key="2">
    <source>
        <dbReference type="SAM" id="MobiDB-lite"/>
    </source>
</evidence>
<dbReference type="CDD" id="cd06223">
    <property type="entry name" value="PRTases_typeI"/>
    <property type="match status" value="1"/>
</dbReference>
<evidence type="ECO:0000256" key="1">
    <source>
        <dbReference type="ARBA" id="ARBA00008007"/>
    </source>
</evidence>
<dbReference type="SUPFAM" id="SSF53271">
    <property type="entry name" value="PRTase-like"/>
    <property type="match status" value="1"/>
</dbReference>
<organism evidence="3 4">
    <name type="scientific">Pseudonocardia aurantiaca</name>
    <dbReference type="NCBI Taxonomy" id="75290"/>
    <lineage>
        <taxon>Bacteria</taxon>
        <taxon>Bacillati</taxon>
        <taxon>Actinomycetota</taxon>
        <taxon>Actinomycetes</taxon>
        <taxon>Pseudonocardiales</taxon>
        <taxon>Pseudonocardiaceae</taxon>
        <taxon>Pseudonocardia</taxon>
    </lineage>
</organism>
<dbReference type="InterPro" id="IPR029057">
    <property type="entry name" value="PRTase-like"/>
</dbReference>
<sequence>MGFRELLAALVDLVLPAECAACGAPSPPWCAACRTRLGPSSTPWLPGGPEVLAVGRYTGPLRSALLRYKERGRRDLAAPLATLLAVALDGLVPPPAGGAAADVRLVPAPSRRAAARARGGDHVLRLCRLLAAARPDVRVARPLSLAGGVRDSVGLDAGQRAANLAGRMRVRRERLPPEGAVVVLVDDVITTGATLAACRNALAAAGVAAYGALVLCDATKAPIRAPAQGHDHEQDAEPYPQMGVGGDAVHRFHPARGASVPGTVAEP</sequence>
<dbReference type="InterPro" id="IPR051910">
    <property type="entry name" value="ComF/GntX_DNA_util-trans"/>
</dbReference>
<reference evidence="4" key="1">
    <citation type="journal article" date="2019" name="Int. J. Syst. Evol. Microbiol.">
        <title>The Global Catalogue of Microorganisms (GCM) 10K type strain sequencing project: providing services to taxonomists for standard genome sequencing and annotation.</title>
        <authorList>
            <consortium name="The Broad Institute Genomics Platform"/>
            <consortium name="The Broad Institute Genome Sequencing Center for Infectious Disease"/>
            <person name="Wu L."/>
            <person name="Ma J."/>
        </authorList>
    </citation>
    <scope>NUCLEOTIDE SEQUENCE [LARGE SCALE GENOMIC DNA]</scope>
    <source>
        <strain evidence="4">JCM 12165</strain>
    </source>
</reference>
<proteinExistence type="inferred from homology"/>
<name>A0ABW4FFX7_9PSEU</name>
<feature type="region of interest" description="Disordered" evidence="2">
    <location>
        <begin position="226"/>
        <end position="248"/>
    </location>
</feature>
<dbReference type="Proteomes" id="UP001597145">
    <property type="component" value="Unassembled WGS sequence"/>
</dbReference>
<accession>A0ABW4FFX7</accession>
<keyword evidence="4" id="KW-1185">Reference proteome</keyword>
<evidence type="ECO:0000313" key="3">
    <source>
        <dbReference type="EMBL" id="MFD1528571.1"/>
    </source>
</evidence>
<dbReference type="RefSeq" id="WP_343969649.1">
    <property type="nucleotide sequence ID" value="NZ_BAAAJG010000001.1"/>
</dbReference>
<protein>
    <submittedName>
        <fullName evidence="3">ComF family protein</fullName>
    </submittedName>
</protein>
<evidence type="ECO:0000313" key="4">
    <source>
        <dbReference type="Proteomes" id="UP001597145"/>
    </source>
</evidence>
<comment type="caution">
    <text evidence="3">The sequence shown here is derived from an EMBL/GenBank/DDBJ whole genome shotgun (WGS) entry which is preliminary data.</text>
</comment>
<gene>
    <name evidence="3" type="ORF">ACFSCY_03880</name>
</gene>
<comment type="similarity">
    <text evidence="1">Belongs to the ComF/GntX family.</text>
</comment>
<dbReference type="PANTHER" id="PTHR47505">
    <property type="entry name" value="DNA UTILIZATION PROTEIN YHGH"/>
    <property type="match status" value="1"/>
</dbReference>
<dbReference type="Gene3D" id="3.40.50.2020">
    <property type="match status" value="1"/>
</dbReference>